<proteinExistence type="predicted"/>
<geneLocation type="plasmid" evidence="1">
    <name>pWBG637</name>
</geneLocation>
<sequence length="128" mass="15042">MSKIQQRIRIEGKYMDLLTKIQRKNDLKNSGEAIEYIISEYLMLKERLDETSKLISDLKKITLIMNQNSKDIKTLVEFANTTAYLEGFDENRSAHSEPTSWLESAKKDVETQIEEKRIRNMTNKNRRG</sequence>
<accession>A0A1B3ISW7</accession>
<dbReference type="AlphaFoldDB" id="A0A1B3ISW7"/>
<gene>
    <name evidence="1" type="ORF">pWBG637_00034</name>
</gene>
<dbReference type="RefSeq" id="WP_042742194.1">
    <property type="nucleotide sequence ID" value="NZ_AP024739.1"/>
</dbReference>
<reference evidence="1" key="1">
    <citation type="submission" date="2016-04" db="EMBL/GenBank/DDBJ databases">
        <title>Sequencing of conjugative plasmid pWBG637.</title>
        <authorList>
            <person name="Ramsay J.P."/>
        </authorList>
    </citation>
    <scope>NUCLEOTIDE SEQUENCE</scope>
    <source>
        <strain evidence="1">WBG1024</strain>
        <plasmid evidence="1">pWBG637</plasmid>
    </source>
</reference>
<name>A0A1B3ISW7_STAAU</name>
<dbReference type="EMBL" id="KX086582">
    <property type="protein sequence ID" value="AOF44160.1"/>
    <property type="molecule type" value="Genomic_DNA"/>
</dbReference>
<organism evidence="1">
    <name type="scientific">Staphylococcus aureus</name>
    <dbReference type="NCBI Taxonomy" id="1280"/>
    <lineage>
        <taxon>Bacteria</taxon>
        <taxon>Bacillati</taxon>
        <taxon>Bacillota</taxon>
        <taxon>Bacilli</taxon>
        <taxon>Bacillales</taxon>
        <taxon>Staphylococcaceae</taxon>
        <taxon>Staphylococcus</taxon>
    </lineage>
</organism>
<protein>
    <submittedName>
        <fullName evidence="1">Uncharacterized protein</fullName>
    </submittedName>
</protein>
<evidence type="ECO:0000313" key="1">
    <source>
        <dbReference type="EMBL" id="AOF44160.1"/>
    </source>
</evidence>
<keyword evidence="1" id="KW-0614">Plasmid</keyword>